<dbReference type="EMBL" id="LGPB01000071">
    <property type="protein sequence ID" value="KRG13791.1"/>
    <property type="molecule type" value="Genomic_DNA"/>
</dbReference>
<reference evidence="3 5" key="1">
    <citation type="submission" date="2015-05" db="EMBL/GenBank/DDBJ databases">
        <title>Comparison of genome.</title>
        <authorList>
            <person name="Zheng Z."/>
            <person name="Sun M."/>
        </authorList>
    </citation>
    <scope>NUCLEOTIDE SEQUENCE [LARGE SCALE GENOMIC DNA]</scope>
    <source>
        <strain evidence="3 5">G25-74</strain>
    </source>
</reference>
<sequence length="94" mass="10992">MNKQHDEMSFKEIRLYLLGIAVIISLFLLSVIFGYITTPLRILQFRLTMLAIGAVYYVSVYLYFTRFSKSSSSAIQDRMNDVIIILLNGKEYRR</sequence>
<gene>
    <name evidence="3" type="ORF">ABB05_03230</name>
    <name evidence="2" type="ORF">ACA29_07510</name>
</gene>
<dbReference type="PATRIC" id="fig|217031.4.peg.2500"/>
<dbReference type="Proteomes" id="UP000053881">
    <property type="component" value="Unassembled WGS sequence"/>
</dbReference>
<comment type="caution">
    <text evidence="2">The sequence shown here is derived from an EMBL/GenBank/DDBJ whole genome shotgun (WGS) entry which is preliminary data.</text>
</comment>
<evidence type="ECO:0000256" key="1">
    <source>
        <dbReference type="SAM" id="Phobius"/>
    </source>
</evidence>
<feature type="transmembrane region" description="Helical" evidence="1">
    <location>
        <begin position="15"/>
        <end position="36"/>
    </location>
</feature>
<proteinExistence type="predicted"/>
<feature type="transmembrane region" description="Helical" evidence="1">
    <location>
        <begin position="42"/>
        <end position="64"/>
    </location>
</feature>
<dbReference type="AlphaFoldDB" id="A0A0Q9XYP1"/>
<reference evidence="2 4" key="2">
    <citation type="submission" date="2015-06" db="EMBL/GenBank/DDBJ databases">
        <title>Genome sequencing project of Bacillus galactosidilyticus PL133.</title>
        <authorList>
            <person name="Gaiero J."/>
            <person name="Nicol R."/>
            <person name="Habash M."/>
        </authorList>
    </citation>
    <scope>NUCLEOTIDE SEQUENCE [LARGE SCALE GENOMIC DNA]</scope>
    <source>
        <strain evidence="2 4">PL133</strain>
    </source>
</reference>
<accession>A0A0Q9XYP1</accession>
<dbReference type="EMBL" id="LDJR01000015">
    <property type="protein sequence ID" value="OAK75046.1"/>
    <property type="molecule type" value="Genomic_DNA"/>
</dbReference>
<keyword evidence="1" id="KW-0812">Transmembrane</keyword>
<keyword evidence="1" id="KW-1133">Transmembrane helix</keyword>
<evidence type="ECO:0000313" key="4">
    <source>
        <dbReference type="Proteomes" id="UP000053881"/>
    </source>
</evidence>
<dbReference type="Proteomes" id="UP000077881">
    <property type="component" value="Unassembled WGS sequence"/>
</dbReference>
<evidence type="ECO:0000313" key="5">
    <source>
        <dbReference type="Proteomes" id="UP000077881"/>
    </source>
</evidence>
<evidence type="ECO:0000313" key="2">
    <source>
        <dbReference type="EMBL" id="KRG13791.1"/>
    </source>
</evidence>
<dbReference type="RefSeq" id="WP_057989027.1">
    <property type="nucleotide sequence ID" value="NZ_JAGGKH010000038.1"/>
</dbReference>
<name>A0A0Q9XYP1_9BACI</name>
<keyword evidence="5" id="KW-1185">Reference proteome</keyword>
<keyword evidence="1" id="KW-0472">Membrane</keyword>
<evidence type="ECO:0000313" key="3">
    <source>
        <dbReference type="EMBL" id="OAK75046.1"/>
    </source>
</evidence>
<protein>
    <submittedName>
        <fullName evidence="2">Uncharacterized protein</fullName>
    </submittedName>
</protein>
<organism evidence="2 4">
    <name type="scientific">Lederbergia galactosidilytica</name>
    <dbReference type="NCBI Taxonomy" id="217031"/>
    <lineage>
        <taxon>Bacteria</taxon>
        <taxon>Bacillati</taxon>
        <taxon>Bacillota</taxon>
        <taxon>Bacilli</taxon>
        <taxon>Bacillales</taxon>
        <taxon>Bacillaceae</taxon>
        <taxon>Lederbergia</taxon>
    </lineage>
</organism>